<dbReference type="Gene3D" id="1.10.150.260">
    <property type="entry name" value="YozE SAM-like"/>
    <property type="match status" value="1"/>
</dbReference>
<proteinExistence type="predicted"/>
<sequence length="72" mass="8962">MKSFYHYMMSYRGIQSKHDPKKKLADWMFREHDFPKQSTDYHVISQYFEFHSPFPEALTTFDEVWEEYKQTN</sequence>
<accession>A0A1H0CQ50</accession>
<reference evidence="2 3" key="1">
    <citation type="submission" date="2016-10" db="EMBL/GenBank/DDBJ databases">
        <authorList>
            <person name="de Groot N.N."/>
        </authorList>
    </citation>
    <scope>NUCLEOTIDE SEQUENCE [LARGE SCALE GENOMIC DNA]</scope>
    <source>
        <strain evidence="2 3">CGMCC 1.3442</strain>
    </source>
</reference>
<dbReference type="AlphaFoldDB" id="A0A1H0CQ50"/>
<dbReference type="STRING" id="237069.SAMN05216498_2626"/>
<dbReference type="Proteomes" id="UP000199334">
    <property type="component" value="Unassembled WGS sequence"/>
</dbReference>
<dbReference type="InterPro" id="IPR010673">
    <property type="entry name" value="UPF0346"/>
</dbReference>
<protein>
    <submittedName>
        <fullName evidence="2">Uncharacterized protein YozE, UPF0346 family</fullName>
    </submittedName>
</protein>
<evidence type="ECO:0000259" key="1">
    <source>
        <dbReference type="Pfam" id="PF06855"/>
    </source>
</evidence>
<gene>
    <name evidence="2" type="ORF">SAMN05216498_2626</name>
</gene>
<dbReference type="InterPro" id="IPR023089">
    <property type="entry name" value="YozE_SAM-like"/>
</dbReference>
<feature type="domain" description="YozE SAM-like" evidence="1">
    <location>
        <begin position="3"/>
        <end position="70"/>
    </location>
</feature>
<keyword evidence="3" id="KW-1185">Reference proteome</keyword>
<name>A0A1H0CQ50_9BACI</name>
<dbReference type="PIRSF" id="PIRSF037262">
    <property type="entry name" value="UCP037262"/>
    <property type="match status" value="1"/>
</dbReference>
<dbReference type="EMBL" id="FNIG01000006">
    <property type="protein sequence ID" value="SDN60019.1"/>
    <property type="molecule type" value="Genomic_DNA"/>
</dbReference>
<dbReference type="OrthoDB" id="2242851at2"/>
<dbReference type="InterPro" id="IPR036806">
    <property type="entry name" value="YozE_SAM-like_sf"/>
</dbReference>
<dbReference type="RefSeq" id="WP_093857038.1">
    <property type="nucleotide sequence ID" value="NZ_BJVZ01000002.1"/>
</dbReference>
<dbReference type="Pfam" id="PF06855">
    <property type="entry name" value="YozE_SAM_like"/>
    <property type="match status" value="1"/>
</dbReference>
<organism evidence="2 3">
    <name type="scientific">Tenuibacillus multivorans</name>
    <dbReference type="NCBI Taxonomy" id="237069"/>
    <lineage>
        <taxon>Bacteria</taxon>
        <taxon>Bacillati</taxon>
        <taxon>Bacillota</taxon>
        <taxon>Bacilli</taxon>
        <taxon>Bacillales</taxon>
        <taxon>Bacillaceae</taxon>
        <taxon>Tenuibacillus</taxon>
    </lineage>
</organism>
<evidence type="ECO:0000313" key="3">
    <source>
        <dbReference type="Proteomes" id="UP000199334"/>
    </source>
</evidence>
<evidence type="ECO:0000313" key="2">
    <source>
        <dbReference type="EMBL" id="SDN60019.1"/>
    </source>
</evidence>
<dbReference type="NCBIfam" id="NF010193">
    <property type="entry name" value="PRK13672.1"/>
    <property type="match status" value="1"/>
</dbReference>
<dbReference type="SUPFAM" id="SSF140652">
    <property type="entry name" value="YozE-like"/>
    <property type="match status" value="1"/>
</dbReference>